<dbReference type="RefSeq" id="XP_008024197.1">
    <property type="nucleotide sequence ID" value="XM_008026006.1"/>
</dbReference>
<proteinExistence type="predicted"/>
<keyword evidence="3" id="KW-1185">Reference proteome</keyword>
<name>R0IU39_EXST2</name>
<reference evidence="2 3" key="1">
    <citation type="journal article" date="2012" name="PLoS Pathog.">
        <title>Diverse lifestyles and strategies of plant pathogenesis encoded in the genomes of eighteen Dothideomycetes fungi.</title>
        <authorList>
            <person name="Ohm R.A."/>
            <person name="Feau N."/>
            <person name="Henrissat B."/>
            <person name="Schoch C.L."/>
            <person name="Horwitz B.A."/>
            <person name="Barry K.W."/>
            <person name="Condon B.J."/>
            <person name="Copeland A.C."/>
            <person name="Dhillon B."/>
            <person name="Glaser F."/>
            <person name="Hesse C.N."/>
            <person name="Kosti I."/>
            <person name="LaButti K."/>
            <person name="Lindquist E.A."/>
            <person name="Lucas S."/>
            <person name="Salamov A.A."/>
            <person name="Bradshaw R.E."/>
            <person name="Ciuffetti L."/>
            <person name="Hamelin R.C."/>
            <person name="Kema G.H.J."/>
            <person name="Lawrence C."/>
            <person name="Scott J.A."/>
            <person name="Spatafora J.W."/>
            <person name="Turgeon B.G."/>
            <person name="de Wit P.J.G.M."/>
            <person name="Zhong S."/>
            <person name="Goodwin S.B."/>
            <person name="Grigoriev I.V."/>
        </authorList>
    </citation>
    <scope>NUCLEOTIDE SEQUENCE [LARGE SCALE GENOMIC DNA]</scope>
    <source>
        <strain evidence="3">28A</strain>
    </source>
</reference>
<sequence length="64" mass="6644">MPACTAAVWHDASGASPSHHSVSSRLDSLFFPTSAGPLASAMRPVQSTQDNRPVGPRHGYRGGA</sequence>
<dbReference type="GeneID" id="19400580"/>
<dbReference type="EMBL" id="KB908548">
    <property type="protein sequence ID" value="EOA88121.1"/>
    <property type="molecule type" value="Genomic_DNA"/>
</dbReference>
<dbReference type="HOGENOM" id="CLU_2869050_0_0_1"/>
<feature type="region of interest" description="Disordered" evidence="1">
    <location>
        <begin position="1"/>
        <end position="24"/>
    </location>
</feature>
<dbReference type="AlphaFoldDB" id="R0IU39"/>
<gene>
    <name evidence="2" type="ORF">SETTUDRAFT_168545</name>
</gene>
<accession>R0IU39</accession>
<protein>
    <submittedName>
        <fullName evidence="2">Uncharacterized protein</fullName>
    </submittedName>
</protein>
<evidence type="ECO:0000313" key="2">
    <source>
        <dbReference type="EMBL" id="EOA88121.1"/>
    </source>
</evidence>
<feature type="compositionally biased region" description="Low complexity" evidence="1">
    <location>
        <begin position="13"/>
        <end position="24"/>
    </location>
</feature>
<evidence type="ECO:0000256" key="1">
    <source>
        <dbReference type="SAM" id="MobiDB-lite"/>
    </source>
</evidence>
<organism evidence="2 3">
    <name type="scientific">Exserohilum turcicum (strain 28A)</name>
    <name type="common">Northern leaf blight fungus</name>
    <name type="synonym">Setosphaeria turcica</name>
    <dbReference type="NCBI Taxonomy" id="671987"/>
    <lineage>
        <taxon>Eukaryota</taxon>
        <taxon>Fungi</taxon>
        <taxon>Dikarya</taxon>
        <taxon>Ascomycota</taxon>
        <taxon>Pezizomycotina</taxon>
        <taxon>Dothideomycetes</taxon>
        <taxon>Pleosporomycetidae</taxon>
        <taxon>Pleosporales</taxon>
        <taxon>Pleosporineae</taxon>
        <taxon>Pleosporaceae</taxon>
        <taxon>Exserohilum</taxon>
    </lineage>
</organism>
<feature type="region of interest" description="Disordered" evidence="1">
    <location>
        <begin position="37"/>
        <end position="64"/>
    </location>
</feature>
<evidence type="ECO:0000313" key="3">
    <source>
        <dbReference type="Proteomes" id="UP000016935"/>
    </source>
</evidence>
<dbReference type="Proteomes" id="UP000016935">
    <property type="component" value="Unassembled WGS sequence"/>
</dbReference>
<reference evidence="2 3" key="2">
    <citation type="journal article" date="2013" name="PLoS Genet.">
        <title>Comparative genome structure, secondary metabolite, and effector coding capacity across Cochliobolus pathogens.</title>
        <authorList>
            <person name="Condon B.J."/>
            <person name="Leng Y."/>
            <person name="Wu D."/>
            <person name="Bushley K.E."/>
            <person name="Ohm R.A."/>
            <person name="Otillar R."/>
            <person name="Martin J."/>
            <person name="Schackwitz W."/>
            <person name="Grimwood J."/>
            <person name="MohdZainudin N."/>
            <person name="Xue C."/>
            <person name="Wang R."/>
            <person name="Manning V.A."/>
            <person name="Dhillon B."/>
            <person name="Tu Z.J."/>
            <person name="Steffenson B.J."/>
            <person name="Salamov A."/>
            <person name="Sun H."/>
            <person name="Lowry S."/>
            <person name="LaButti K."/>
            <person name="Han J."/>
            <person name="Copeland A."/>
            <person name="Lindquist E."/>
            <person name="Barry K."/>
            <person name="Schmutz J."/>
            <person name="Baker S.E."/>
            <person name="Ciuffetti L.M."/>
            <person name="Grigoriev I.V."/>
            <person name="Zhong S."/>
            <person name="Turgeon B.G."/>
        </authorList>
    </citation>
    <scope>NUCLEOTIDE SEQUENCE [LARGE SCALE GENOMIC DNA]</scope>
    <source>
        <strain evidence="3">28A</strain>
    </source>
</reference>